<evidence type="ECO:0000313" key="4">
    <source>
        <dbReference type="Proteomes" id="UP000476411"/>
    </source>
</evidence>
<dbReference type="RefSeq" id="WP_162331518.1">
    <property type="nucleotide sequence ID" value="NZ_CP048113.1"/>
</dbReference>
<accession>A0A6B9ZGU9</accession>
<evidence type="ECO:0000256" key="2">
    <source>
        <dbReference type="SAM" id="SignalP"/>
    </source>
</evidence>
<sequence>MKRTLITAGVLLLSAMTTFANNTPGNNEDRKSRKEARKEARKADRNTVSDFTKGQFYEDFPAATNIRYEKTNYFDEVAFTLNGQRERAYYDIHNQLVGTTERKAFTDIPENAQREIEKKYKDYKIDSVLEYDDNEVNDTDMTMFDTAFDGADNYFVVLRKSSELLIVKVDMAGNVSFFKSMK</sequence>
<dbReference type="SUPFAM" id="SSF160574">
    <property type="entry name" value="BT0923-like"/>
    <property type="match status" value="1"/>
</dbReference>
<gene>
    <name evidence="3" type="ORF">GWR21_09535</name>
</gene>
<reference evidence="3 4" key="1">
    <citation type="submission" date="2020-01" db="EMBL/GenBank/DDBJ databases">
        <title>Complete genome sequence of Chitinophaga sp. H33E-04 isolated from quinoa roots.</title>
        <authorList>
            <person name="Weon H.-Y."/>
            <person name="Lee S.A."/>
        </authorList>
    </citation>
    <scope>NUCLEOTIDE SEQUENCE [LARGE SCALE GENOMIC DNA]</scope>
    <source>
        <strain evidence="3 4">H33E-04</strain>
    </source>
</reference>
<feature type="signal peptide" evidence="2">
    <location>
        <begin position="1"/>
        <end position="20"/>
    </location>
</feature>
<proteinExistence type="predicted"/>
<dbReference type="Gene3D" id="3.10.450.360">
    <property type="match status" value="1"/>
</dbReference>
<protein>
    <recommendedName>
        <fullName evidence="5">Beta-lactamase-inhibitor-like PepSY-like domain-containing protein</fullName>
    </recommendedName>
</protein>
<keyword evidence="4" id="KW-1185">Reference proteome</keyword>
<keyword evidence="2" id="KW-0732">Signal</keyword>
<feature type="compositionally biased region" description="Basic and acidic residues" evidence="1">
    <location>
        <begin position="27"/>
        <end position="46"/>
    </location>
</feature>
<evidence type="ECO:0000313" key="3">
    <source>
        <dbReference type="EMBL" id="QHS59823.1"/>
    </source>
</evidence>
<feature type="chain" id="PRO_5025674927" description="Beta-lactamase-inhibitor-like PepSY-like domain-containing protein" evidence="2">
    <location>
        <begin position="21"/>
        <end position="182"/>
    </location>
</feature>
<organism evidence="3 4">
    <name type="scientific">Chitinophaga agri</name>
    <dbReference type="NCBI Taxonomy" id="2703787"/>
    <lineage>
        <taxon>Bacteria</taxon>
        <taxon>Pseudomonadati</taxon>
        <taxon>Bacteroidota</taxon>
        <taxon>Chitinophagia</taxon>
        <taxon>Chitinophagales</taxon>
        <taxon>Chitinophagaceae</taxon>
        <taxon>Chitinophaga</taxon>
    </lineage>
</organism>
<dbReference type="KEGG" id="chih:GWR21_09535"/>
<name>A0A6B9ZGU9_9BACT</name>
<evidence type="ECO:0008006" key="5">
    <source>
        <dbReference type="Google" id="ProtNLM"/>
    </source>
</evidence>
<feature type="region of interest" description="Disordered" evidence="1">
    <location>
        <begin position="19"/>
        <end position="46"/>
    </location>
</feature>
<dbReference type="EMBL" id="CP048113">
    <property type="protein sequence ID" value="QHS59823.1"/>
    <property type="molecule type" value="Genomic_DNA"/>
</dbReference>
<dbReference type="Proteomes" id="UP000476411">
    <property type="component" value="Chromosome"/>
</dbReference>
<evidence type="ECO:0000256" key="1">
    <source>
        <dbReference type="SAM" id="MobiDB-lite"/>
    </source>
</evidence>
<dbReference type="AlphaFoldDB" id="A0A6B9ZGU9"/>